<dbReference type="NCBIfam" id="NF045849">
    <property type="entry name" value="ICE_MMCAP2_0565"/>
    <property type="match status" value="1"/>
</dbReference>
<dbReference type="Pfam" id="PF18895">
    <property type="entry name" value="T4SS_pilin"/>
    <property type="match status" value="1"/>
</dbReference>
<evidence type="ECO:0000313" key="3">
    <source>
        <dbReference type="Proteomes" id="UP000289440"/>
    </source>
</evidence>
<organism evidence="2 3">
    <name type="scientific">Mesomycoplasma neurolyticum</name>
    <dbReference type="NCBI Taxonomy" id="2120"/>
    <lineage>
        <taxon>Bacteria</taxon>
        <taxon>Bacillati</taxon>
        <taxon>Mycoplasmatota</taxon>
        <taxon>Mycoplasmoidales</taxon>
        <taxon>Metamycoplasmataceae</taxon>
        <taxon>Mesomycoplasma</taxon>
    </lineage>
</organism>
<dbReference type="Proteomes" id="UP000289440">
    <property type="component" value="Chromosome"/>
</dbReference>
<dbReference type="EMBL" id="LR214951">
    <property type="protein sequence ID" value="VEU59601.1"/>
    <property type="molecule type" value="Genomic_DNA"/>
</dbReference>
<keyword evidence="1" id="KW-1133">Transmembrane helix</keyword>
<reference evidence="2 3" key="1">
    <citation type="submission" date="2019-01" db="EMBL/GenBank/DDBJ databases">
        <authorList>
            <consortium name="Pathogen Informatics"/>
        </authorList>
    </citation>
    <scope>NUCLEOTIDE SEQUENCE [LARGE SCALE GENOMIC DNA]</scope>
    <source>
        <strain evidence="2 3">NCTC10166</strain>
    </source>
</reference>
<protein>
    <submittedName>
        <fullName evidence="2">Uncharacterized protein</fullName>
    </submittedName>
</protein>
<feature type="transmembrane region" description="Helical" evidence="1">
    <location>
        <begin position="81"/>
        <end position="101"/>
    </location>
</feature>
<proteinExistence type="predicted"/>
<dbReference type="RefSeq" id="WP_129719978.1">
    <property type="nucleotide sequence ID" value="NZ_LR214951.1"/>
</dbReference>
<gene>
    <name evidence="2" type="ORF">NCTC10166_00580</name>
</gene>
<evidence type="ECO:0000256" key="1">
    <source>
        <dbReference type="SAM" id="Phobius"/>
    </source>
</evidence>
<name>A0A449A5R7_9BACT</name>
<dbReference type="AlphaFoldDB" id="A0A449A5R7"/>
<sequence length="107" mass="11714">MKFLQYLNDTTTGGFNTPSGKAPEVIKTLAEEASNWIYYFLTISIPIVAIIFISAIVIFSTLMSTSTDQEKRSFYKKSLKIVLISLVIVIVAIASIPIVLAKIGGLI</sequence>
<evidence type="ECO:0000313" key="2">
    <source>
        <dbReference type="EMBL" id="VEU59601.1"/>
    </source>
</evidence>
<accession>A0A449A5R7</accession>
<feature type="transmembrane region" description="Helical" evidence="1">
    <location>
        <begin position="36"/>
        <end position="60"/>
    </location>
</feature>
<dbReference type="InterPro" id="IPR043993">
    <property type="entry name" value="T4SS_pilin"/>
</dbReference>
<keyword evidence="1" id="KW-0812">Transmembrane</keyword>
<keyword evidence="3" id="KW-1185">Reference proteome</keyword>
<keyword evidence="1" id="KW-0472">Membrane</keyword>
<dbReference type="KEGG" id="mnu:NCTC10166_00580"/>